<sequence>MRLCCLQVLTNHISNAAMTCGIPQVIINSLSSNRAVHQVSASIVINKLFCLVRVFWLSGLELVKPKSLRMVKANVLSSEIKKILAGSLLREKVMNWGLSTGIFEFRNFPFIFCSFSYIIGHKLDDCVAFEHAQHQAKIMQNEADAPFPPHLDHPAPPVPAVLNLACISDTRQAEVTHCDYNGDKDH</sequence>
<gene>
    <name evidence="1" type="ORF">C5167_025367</name>
</gene>
<name>A0A4Y7JU90_PAPSO</name>
<evidence type="ECO:0000313" key="1">
    <source>
        <dbReference type="EMBL" id="RZC63610.1"/>
    </source>
</evidence>
<proteinExistence type="predicted"/>
<organism evidence="1 2">
    <name type="scientific">Papaver somniferum</name>
    <name type="common">Opium poppy</name>
    <dbReference type="NCBI Taxonomy" id="3469"/>
    <lineage>
        <taxon>Eukaryota</taxon>
        <taxon>Viridiplantae</taxon>
        <taxon>Streptophyta</taxon>
        <taxon>Embryophyta</taxon>
        <taxon>Tracheophyta</taxon>
        <taxon>Spermatophyta</taxon>
        <taxon>Magnoliopsida</taxon>
        <taxon>Ranunculales</taxon>
        <taxon>Papaveraceae</taxon>
        <taxon>Papaveroideae</taxon>
        <taxon>Papaver</taxon>
    </lineage>
</organism>
<dbReference type="EMBL" id="CM010719">
    <property type="protein sequence ID" value="RZC63610.1"/>
    <property type="molecule type" value="Genomic_DNA"/>
</dbReference>
<accession>A0A4Y7JU90</accession>
<keyword evidence="2" id="KW-1185">Reference proteome</keyword>
<evidence type="ECO:0000313" key="2">
    <source>
        <dbReference type="Proteomes" id="UP000316621"/>
    </source>
</evidence>
<dbReference type="AlphaFoldDB" id="A0A4Y7JU90"/>
<protein>
    <submittedName>
        <fullName evidence="1">Uncharacterized protein</fullName>
    </submittedName>
</protein>
<reference evidence="1 2" key="1">
    <citation type="journal article" date="2018" name="Science">
        <title>The opium poppy genome and morphinan production.</title>
        <authorList>
            <person name="Guo L."/>
            <person name="Winzer T."/>
            <person name="Yang X."/>
            <person name="Li Y."/>
            <person name="Ning Z."/>
            <person name="He Z."/>
            <person name="Teodor R."/>
            <person name="Lu Y."/>
            <person name="Bowser T.A."/>
            <person name="Graham I.A."/>
            <person name="Ye K."/>
        </authorList>
    </citation>
    <scope>NUCLEOTIDE SEQUENCE [LARGE SCALE GENOMIC DNA]</scope>
    <source>
        <strain evidence="2">cv. HN1</strain>
        <tissue evidence="1">Leaves</tissue>
    </source>
</reference>
<dbReference type="Proteomes" id="UP000316621">
    <property type="component" value="Chromosome 5"/>
</dbReference>
<dbReference type="Gramene" id="RZC63610">
    <property type="protein sequence ID" value="RZC63610"/>
    <property type="gene ID" value="C5167_025367"/>
</dbReference>